<dbReference type="EMBL" id="CAICTM010002629">
    <property type="protein sequence ID" value="CAB9529811.1"/>
    <property type="molecule type" value="Genomic_DNA"/>
</dbReference>
<organism evidence="3 4">
    <name type="scientific">Seminavis robusta</name>
    <dbReference type="NCBI Taxonomy" id="568900"/>
    <lineage>
        <taxon>Eukaryota</taxon>
        <taxon>Sar</taxon>
        <taxon>Stramenopiles</taxon>
        <taxon>Ochrophyta</taxon>
        <taxon>Bacillariophyta</taxon>
        <taxon>Bacillariophyceae</taxon>
        <taxon>Bacillariophycidae</taxon>
        <taxon>Naviculales</taxon>
        <taxon>Naviculaceae</taxon>
        <taxon>Seminavis</taxon>
    </lineage>
</organism>
<evidence type="ECO:0000313" key="3">
    <source>
        <dbReference type="EMBL" id="CAB9529811.1"/>
    </source>
</evidence>
<gene>
    <name evidence="3" type="ORF">SEMRO_2631_G333200.1</name>
</gene>
<keyword evidence="4" id="KW-1185">Reference proteome</keyword>
<reference evidence="3" key="1">
    <citation type="submission" date="2020-06" db="EMBL/GenBank/DDBJ databases">
        <authorList>
            <consortium name="Plant Systems Biology data submission"/>
        </authorList>
    </citation>
    <scope>NUCLEOTIDE SEQUENCE</scope>
    <source>
        <strain evidence="3">D6</strain>
    </source>
</reference>
<dbReference type="Proteomes" id="UP001153069">
    <property type="component" value="Unassembled WGS sequence"/>
</dbReference>
<feature type="region of interest" description="Disordered" evidence="1">
    <location>
        <begin position="146"/>
        <end position="179"/>
    </location>
</feature>
<accession>A0A9N8HXV6</accession>
<evidence type="ECO:0008006" key="5">
    <source>
        <dbReference type="Google" id="ProtNLM"/>
    </source>
</evidence>
<evidence type="ECO:0000256" key="1">
    <source>
        <dbReference type="SAM" id="MobiDB-lite"/>
    </source>
</evidence>
<feature type="signal peptide" evidence="2">
    <location>
        <begin position="1"/>
        <end position="26"/>
    </location>
</feature>
<keyword evidence="2" id="KW-0732">Signal</keyword>
<dbReference type="AlphaFoldDB" id="A0A9N8HXV6"/>
<sequence>MSNQAQRNPINKSVLIMLLLLPATTASFWPFNKKHGGKTIGTQAVESLKRGGDQITDSLSYAATFVGDAASGAQQAAKERGSELADSVAGATKRAAEKTLQAGAKTQEKAMKTTTEASMAAASFVGDKAGQAQDVAKESLHNAAAKASKAGDAVSGKAGEAMNGIKDMAMSTGDKASSE</sequence>
<protein>
    <recommendedName>
        <fullName evidence="5">Late embryogenesis abundant protein</fullName>
    </recommendedName>
</protein>
<feature type="chain" id="PRO_5040189153" description="Late embryogenesis abundant protein" evidence="2">
    <location>
        <begin position="27"/>
        <end position="179"/>
    </location>
</feature>
<evidence type="ECO:0000256" key="2">
    <source>
        <dbReference type="SAM" id="SignalP"/>
    </source>
</evidence>
<evidence type="ECO:0000313" key="4">
    <source>
        <dbReference type="Proteomes" id="UP001153069"/>
    </source>
</evidence>
<proteinExistence type="predicted"/>
<comment type="caution">
    <text evidence="3">The sequence shown here is derived from an EMBL/GenBank/DDBJ whole genome shotgun (WGS) entry which is preliminary data.</text>
</comment>
<feature type="compositionally biased region" description="Low complexity" evidence="1">
    <location>
        <begin position="146"/>
        <end position="159"/>
    </location>
</feature>
<name>A0A9N8HXV6_9STRA</name>